<dbReference type="Gene3D" id="3.80.10.10">
    <property type="entry name" value="Ribonuclease Inhibitor"/>
    <property type="match status" value="1"/>
</dbReference>
<accession>A0AAW0CZV2</accession>
<proteinExistence type="predicted"/>
<dbReference type="InterPro" id="IPR032675">
    <property type="entry name" value="LRR_dom_sf"/>
</dbReference>
<reference evidence="1 2" key="1">
    <citation type="submission" date="2024-01" db="EMBL/GenBank/DDBJ databases">
        <title>A draft genome for a cacao thread blight-causing isolate of Paramarasmius palmivorus.</title>
        <authorList>
            <person name="Baruah I.K."/>
            <person name="Bukari Y."/>
            <person name="Amoako-Attah I."/>
            <person name="Meinhardt L.W."/>
            <person name="Bailey B.A."/>
            <person name="Cohen S.P."/>
        </authorList>
    </citation>
    <scope>NUCLEOTIDE SEQUENCE [LARGE SCALE GENOMIC DNA]</scope>
    <source>
        <strain evidence="1 2">GH-12</strain>
    </source>
</reference>
<evidence type="ECO:0000313" key="2">
    <source>
        <dbReference type="Proteomes" id="UP001383192"/>
    </source>
</evidence>
<organism evidence="1 2">
    <name type="scientific">Paramarasmius palmivorus</name>
    <dbReference type="NCBI Taxonomy" id="297713"/>
    <lineage>
        <taxon>Eukaryota</taxon>
        <taxon>Fungi</taxon>
        <taxon>Dikarya</taxon>
        <taxon>Basidiomycota</taxon>
        <taxon>Agaricomycotina</taxon>
        <taxon>Agaricomycetes</taxon>
        <taxon>Agaricomycetidae</taxon>
        <taxon>Agaricales</taxon>
        <taxon>Marasmiineae</taxon>
        <taxon>Marasmiaceae</taxon>
        <taxon>Paramarasmius</taxon>
    </lineage>
</organism>
<sequence length="390" mass="43674">MRGYLSLRSSTAENREILSRILDRAVKTFPNIRSVALLPSSYYSELFSGVLETLSQSTQLQELSVNRSSLNDAYLAYLRKIVGLKALTIRDPLSAFTKLLSEGWLGRMSGSLVELHLEGICCAIPSHVLYAELANLKRIRTLSIGYLGAQSESSLFSALASLPDLRFLSLQYDEEIPENCYRLSLISLTIRYFGPQSQSDSSGLCSWVQAIMSSCPLEELHLIDDNGEAINGDMGRDENFHRFVQYIVLHHASTLRLLRMPNIFFGADTLECIYAKCNSLEELTFATSRNALLSVYPSHPNMRSLCALSVSLRDVDGNGDLRLSLADAGVIMGRIPSLRSLIANNSEWKVNRVSLDYLLNSYTPLSEFLGHIERFSLPSKDRRTNRNLIE</sequence>
<dbReference type="AlphaFoldDB" id="A0AAW0CZV2"/>
<protein>
    <submittedName>
        <fullName evidence="1">Uncharacterized protein</fullName>
    </submittedName>
</protein>
<name>A0AAW0CZV2_9AGAR</name>
<dbReference type="SUPFAM" id="SSF52047">
    <property type="entry name" value="RNI-like"/>
    <property type="match status" value="1"/>
</dbReference>
<comment type="caution">
    <text evidence="1">The sequence shown here is derived from an EMBL/GenBank/DDBJ whole genome shotgun (WGS) entry which is preliminary data.</text>
</comment>
<dbReference type="EMBL" id="JAYKXP010000025">
    <property type="protein sequence ID" value="KAK7045491.1"/>
    <property type="molecule type" value="Genomic_DNA"/>
</dbReference>
<evidence type="ECO:0000313" key="1">
    <source>
        <dbReference type="EMBL" id="KAK7045491.1"/>
    </source>
</evidence>
<keyword evidence="2" id="KW-1185">Reference proteome</keyword>
<gene>
    <name evidence="1" type="ORF">VNI00_007744</name>
</gene>
<dbReference type="Proteomes" id="UP001383192">
    <property type="component" value="Unassembled WGS sequence"/>
</dbReference>